<protein>
    <submittedName>
        <fullName evidence="2">Uncharacterized protein</fullName>
    </submittedName>
</protein>
<accession>A7EBZ5</accession>
<evidence type="ECO:0000313" key="2">
    <source>
        <dbReference type="EMBL" id="EDN99973.1"/>
    </source>
</evidence>
<dbReference type="KEGG" id="ssl:SS1G_08025"/>
<reference evidence="3" key="3">
    <citation type="journal article" date="2011" name="PLoS Genet.">
        <title>Genomic analysis of the necrotrophic fungal pathogens Sclerotinia sclerotiorum and Botrytis cinerea.</title>
        <authorList>
            <person name="Amselem J."/>
            <person name="Cuomo C.A."/>
            <person name="van Kan J.A."/>
            <person name="Viaud M."/>
            <person name="Benito E.P."/>
            <person name="Couloux A."/>
            <person name="Coutinho P.M."/>
            <person name="de Vries R.P."/>
            <person name="Dyer P.S."/>
            <person name="Fillinger S."/>
            <person name="Fournier E."/>
            <person name="Gout L."/>
            <person name="Hahn M."/>
            <person name="Kohn L."/>
            <person name="Lapalu N."/>
            <person name="Plummer K.M."/>
            <person name="Pradier J.M."/>
            <person name="Quevillon E."/>
            <person name="Sharon A."/>
            <person name="Simon A."/>
            <person name="ten Have A."/>
            <person name="Tudzynski B."/>
            <person name="Tudzynski P."/>
            <person name="Wincker P."/>
            <person name="Andrew M."/>
            <person name="Anthouard V."/>
            <person name="Beever R.E."/>
            <person name="Beffa R."/>
            <person name="Benoit I."/>
            <person name="Bouzid O."/>
            <person name="Brault B."/>
            <person name="Chen Z."/>
            <person name="Choquer M."/>
            <person name="Collemare J."/>
            <person name="Cotton P."/>
            <person name="Danchin E.G."/>
            <person name="Da Silva C."/>
            <person name="Gautier A."/>
            <person name="Giraud C."/>
            <person name="Giraud T."/>
            <person name="Gonzalez C."/>
            <person name="Grossetete S."/>
            <person name="Guldener U."/>
            <person name="Henrissat B."/>
            <person name="Howlett B.J."/>
            <person name="Kodira C."/>
            <person name="Kretschmer M."/>
            <person name="Lappartient A."/>
            <person name="Leroch M."/>
            <person name="Levis C."/>
            <person name="Mauceli E."/>
            <person name="Neuveglise C."/>
            <person name="Oeser B."/>
            <person name="Pearson M."/>
            <person name="Poulain J."/>
            <person name="Poussereau N."/>
            <person name="Quesneville H."/>
            <person name="Rascle C."/>
            <person name="Schumacher J."/>
            <person name="Segurens B."/>
            <person name="Sexton A."/>
            <person name="Silva E."/>
            <person name="Sirven C."/>
            <person name="Soanes D.M."/>
            <person name="Talbot N.J."/>
            <person name="Templeton M."/>
            <person name="Yandava C."/>
            <person name="Yarden O."/>
            <person name="Zeng Q."/>
            <person name="Rollins J.A."/>
            <person name="Lebrun M.H."/>
            <person name="Dickman M."/>
        </authorList>
    </citation>
    <scope>NUCLEOTIDE SEQUENCE [LARGE SCALE GENOMIC DNA]</scope>
    <source>
        <strain evidence="3">ATCC 18683 / 1980 / Ss-1</strain>
    </source>
</reference>
<reference evidence="2" key="2">
    <citation type="submission" date="2007-08" db="EMBL/GenBank/DDBJ databases">
        <title>Annotation of the Sclerotinia sclerotiorum 1980 genome.</title>
        <authorList>
            <consortium name="The Broad Institute Genome Sequencing Platform"/>
            <person name="Birren B."/>
            <person name="Galagan J."/>
            <person name="Lander E."/>
            <person name="Devon K."/>
            <person name="Nusbaum C."/>
            <person name="Cuomo C."/>
            <person name="Jaffe D."/>
            <person name="Butler J."/>
            <person name="Alvarez P."/>
            <person name="Gnerre S."/>
            <person name="Grabherr M."/>
            <person name="Kleber M."/>
            <person name="Mauceli E."/>
            <person name="Brockman W."/>
            <person name="Rounsley S."/>
            <person name="Young S."/>
            <person name="LaButti K."/>
            <person name="Pushparaj V."/>
            <person name="DeCaprio D."/>
            <person name="Crawford M."/>
            <person name="Koehrsen M."/>
            <person name="Engels R."/>
            <person name="Montgomery P."/>
            <person name="Pearson M."/>
            <person name="Howarth C."/>
            <person name="Yandava C."/>
            <person name="Kodira C."/>
            <person name="Zeng Q."/>
            <person name="Alvarado L."/>
            <person name="O'Leary S."/>
            <person name="Dickman M.B."/>
            <person name="Kohn L."/>
            <person name="Rollins J."/>
        </authorList>
    </citation>
    <scope>NUCLEOTIDE SEQUENCE</scope>
    <source>
        <strain evidence="2">1980</strain>
    </source>
</reference>
<dbReference type="Proteomes" id="UP000001312">
    <property type="component" value="Unassembled WGS sequence"/>
</dbReference>
<organism evidence="2 3">
    <name type="scientific">Sclerotinia sclerotiorum (strain ATCC 18683 / 1980 / Ss-1)</name>
    <name type="common">White mold</name>
    <name type="synonym">Whetzelinia sclerotiorum</name>
    <dbReference type="NCBI Taxonomy" id="665079"/>
    <lineage>
        <taxon>Eukaryota</taxon>
        <taxon>Fungi</taxon>
        <taxon>Dikarya</taxon>
        <taxon>Ascomycota</taxon>
        <taxon>Pezizomycotina</taxon>
        <taxon>Leotiomycetes</taxon>
        <taxon>Helotiales</taxon>
        <taxon>Sclerotiniaceae</taxon>
        <taxon>Sclerotinia</taxon>
    </lineage>
</organism>
<proteinExistence type="predicted"/>
<dbReference type="RefSeq" id="XP_001596611.1">
    <property type="nucleotide sequence ID" value="XM_001596561.1"/>
</dbReference>
<name>A7EBZ5_SCLS1</name>
<dbReference type="InParanoid" id="A7EBZ5"/>
<dbReference type="AlphaFoldDB" id="A7EBZ5"/>
<keyword evidence="3" id="KW-1185">Reference proteome</keyword>
<dbReference type="RefSeq" id="XP_001591399.1">
    <property type="nucleotide sequence ID" value="XM_001591349.1"/>
</dbReference>
<gene>
    <name evidence="2" type="ORF">SS1G_02832</name>
    <name evidence="1" type="ORF">SS1G_08025</name>
</gene>
<dbReference type="KEGG" id="ssl:SS1G_02832"/>
<dbReference type="GeneID" id="5492895"/>
<dbReference type="EMBL" id="CH476630">
    <property type="protein sequence ID" value="EDN92163.1"/>
    <property type="molecule type" value="Genomic_DNA"/>
</dbReference>
<dbReference type="GeneID" id="5487495"/>
<evidence type="ECO:0000313" key="1">
    <source>
        <dbReference type="EMBL" id="EDN92163.1"/>
    </source>
</evidence>
<evidence type="ECO:0000313" key="3">
    <source>
        <dbReference type="Proteomes" id="UP000001312"/>
    </source>
</evidence>
<dbReference type="EMBL" id="CH476623">
    <property type="protein sequence ID" value="EDN99973.1"/>
    <property type="molecule type" value="Genomic_DNA"/>
</dbReference>
<reference evidence="2" key="1">
    <citation type="submission" date="2005-06" db="EMBL/GenBank/DDBJ databases">
        <authorList>
            <consortium name="The Genome Sequencing Platform"/>
            <consortium name="The Genome Assembly Team"/>
            <person name="Lander E."/>
            <person name="Birren B."/>
            <person name="Cuomo C."/>
        </authorList>
    </citation>
    <scope>NUCLEOTIDE SEQUENCE</scope>
    <source>
        <strain evidence="2">1980</strain>
    </source>
</reference>
<sequence>MCHVAEQKTLLNSDISPLRKMRWSKPPSPRRALQPTLDVPVYGTIIMALKTRGGTE</sequence>
<dbReference type="HOGENOM" id="CLU_3015575_0_0_1"/>